<organism evidence="1 3">
    <name type="scientific">Pseudomonas citronellolis</name>
    <dbReference type="NCBI Taxonomy" id="53408"/>
    <lineage>
        <taxon>Bacteria</taxon>
        <taxon>Pseudomonadati</taxon>
        <taxon>Pseudomonadota</taxon>
        <taxon>Gammaproteobacteria</taxon>
        <taxon>Pseudomonadales</taxon>
        <taxon>Pseudomonadaceae</taxon>
        <taxon>Pseudomonas</taxon>
    </lineage>
</organism>
<gene>
    <name evidence="1" type="ORF">A9C11_21890</name>
    <name evidence="2" type="ORF">P3W55_29785</name>
</gene>
<reference evidence="1 3" key="1">
    <citation type="submission" date="2016-05" db="EMBL/GenBank/DDBJ databases">
        <title>Genome Sequence of Pseudomonas citronellolis Strain SJTE-3, an Estrogens and Persistent Organic Pollutants degradation strain.</title>
        <authorList>
            <person name="Liang R."/>
        </authorList>
    </citation>
    <scope>NUCLEOTIDE SEQUENCE [LARGE SCALE GENOMIC DNA]</scope>
    <source>
        <strain evidence="1 3">SJTE-3</strain>
    </source>
</reference>
<reference evidence="2" key="2">
    <citation type="submission" date="2023-03" db="EMBL/GenBank/DDBJ databases">
        <title>Draft assemblies of triclosan tolerant bacteria isolated from returned activated sludge.</title>
        <authorList>
            <person name="Van Hamelsveld S."/>
        </authorList>
    </citation>
    <scope>NUCLEOTIDE SEQUENCE</scope>
    <source>
        <strain evidence="2">GW210015_S63</strain>
    </source>
</reference>
<proteinExistence type="predicted"/>
<dbReference type="Proteomes" id="UP001220662">
    <property type="component" value="Unassembled WGS sequence"/>
</dbReference>
<dbReference type="Proteomes" id="UP000077748">
    <property type="component" value="Chromosome"/>
</dbReference>
<protein>
    <submittedName>
        <fullName evidence="2">DUF4388 domain-containing protein</fullName>
    </submittedName>
</protein>
<evidence type="ECO:0000313" key="2">
    <source>
        <dbReference type="EMBL" id="MDF3845919.1"/>
    </source>
</evidence>
<dbReference type="KEGG" id="pcq:PcP3B5_43850"/>
<dbReference type="GeneID" id="72997397"/>
<dbReference type="EMBL" id="JARJLR010000494">
    <property type="protein sequence ID" value="MDF3845919.1"/>
    <property type="molecule type" value="Genomic_DNA"/>
</dbReference>
<dbReference type="AlphaFoldDB" id="A0A127MWW3"/>
<sequence length="201" mass="22095">MAIFGKLSDFPLAEVLSVIGKRAGQLTLEEADGRRLRLRLQNERLLGLSLEQPIGEPGEIKRALQSIGDASFHFEPTPPMEAKPGQHLPIDQVLASLAPSSRAEPSVHPDTRFVLIRGRTVTLPAELDAFLARAMPLLAEGCSARQLAQALKLEVRETCASLQHLREIKKIWPVRAHESAGASTKHANPTLASRLKRLFRP</sequence>
<dbReference type="RefSeq" id="WP_009621610.1">
    <property type="nucleotide sequence ID" value="NZ_CP014158.1"/>
</dbReference>
<evidence type="ECO:0000313" key="1">
    <source>
        <dbReference type="EMBL" id="ANI16456.1"/>
    </source>
</evidence>
<dbReference type="STRING" id="53408.A9C11_21890"/>
<dbReference type="EMBL" id="CP015878">
    <property type="protein sequence ID" value="ANI16456.1"/>
    <property type="molecule type" value="Genomic_DNA"/>
</dbReference>
<name>A0A127MWW3_9PSED</name>
<accession>A0A127MWW3</accession>
<evidence type="ECO:0000313" key="3">
    <source>
        <dbReference type="Proteomes" id="UP000077748"/>
    </source>
</evidence>